<dbReference type="AlphaFoldDB" id="A0A2P4YZF2"/>
<dbReference type="VEuPathDB" id="CryptoDB:CmeUKMEL1_06200"/>
<gene>
    <name evidence="2" type="ORF">CmeUKMEL1_06200</name>
</gene>
<keyword evidence="3" id="KW-1185">Reference proteome</keyword>
<reference evidence="2 3" key="1">
    <citation type="submission" date="2014-04" db="EMBL/GenBank/DDBJ databases">
        <title>Comparative Genomics of Cryptosporidium Species.</title>
        <authorList>
            <person name="Silva J.C."/>
            <person name="Su Q."/>
            <person name="Chalmers R."/>
            <person name="Chibucos M.C."/>
            <person name="Elwin K."/>
            <person name="Godinez A."/>
            <person name="Guo F."/>
            <person name="Huynh K."/>
            <person name="Orvis J."/>
            <person name="Ott S."/>
            <person name="Sadzewicz L."/>
            <person name="Sengamalay N."/>
            <person name="Shetty A."/>
            <person name="Sun M."/>
            <person name="Tallon L."/>
            <person name="Xiao L."/>
            <person name="Zhang H."/>
            <person name="Fraser C.M."/>
            <person name="Zhu G."/>
            <person name="Kissinger J."/>
            <person name="Widmer G."/>
        </authorList>
    </citation>
    <scope>NUCLEOTIDE SEQUENCE [LARGE SCALE GENOMIC DNA]</scope>
    <source>
        <strain evidence="2 3">UKMEL1</strain>
    </source>
</reference>
<dbReference type="EMBL" id="JIBK01000011">
    <property type="protein sequence ID" value="POM83199.1"/>
    <property type="molecule type" value="Genomic_DNA"/>
</dbReference>
<feature type="region of interest" description="Disordered" evidence="1">
    <location>
        <begin position="272"/>
        <end position="293"/>
    </location>
</feature>
<name>A0A2P4YZF2_9CRYT</name>
<proteinExistence type="predicted"/>
<protein>
    <submittedName>
        <fullName evidence="2">AP2 domain protein</fullName>
    </submittedName>
</protein>
<comment type="caution">
    <text evidence="2">The sequence shown here is derived from an EMBL/GenBank/DDBJ whole genome shotgun (WGS) entry which is preliminary data.</text>
</comment>
<evidence type="ECO:0000313" key="2">
    <source>
        <dbReference type="EMBL" id="POM83199.1"/>
    </source>
</evidence>
<dbReference type="Proteomes" id="UP000236928">
    <property type="component" value="Unassembled WGS sequence"/>
</dbReference>
<evidence type="ECO:0000313" key="3">
    <source>
        <dbReference type="Proteomes" id="UP000236928"/>
    </source>
</evidence>
<sequence>MPSTAGANFHPQSGHPGVTWCSERRTWRICYAPEPGKRVTKSFNPRHYGGLEQALQAAIEYLREQKAKLSLYRPNGNSNKGENSSSINIKKMNDKLNDMHNSSTNVLEIDMNNKCGVKHNGPNWNNNIPYNGFEYGSGLGNSELNNINGELLPGFDGGKVGNMNQNLFGLENSSEQWNAAAAAVIAHAINTSKSNGVNQKRKANCEYSASMRAPSTKASKSSNLYGEHTYFNSQSSQTNIEIGGMGGYCCECYCNNNNNNINNNNNNNNNNLGSNSTIGSGNSKTNDEQNSTISNQIDNMNNIHCNNGQSHIIGHSSFHPYSCSQSSKSTVSTNNVSNSNNNLGNGNNSIHPFIYDYNDQSNVNDLMNIRTPKYVNYQRHSGNQNLDDDLLHPSIASSSPLGKVFQSTPYSNIDNYDTILTPNMRSGNSQNHSSGLNINSGRYCGGNSNIFESDGGVVTNSNKSSNNSINKAGYNNNNSSINGNNNINNNANLGCNHQNQINSSYSSCNNCISNATQNEFGDFNTPYSSWFEGLGTCYSEIEDTFLNKSSHLLPVGSLGPYSFQPYKEQSRDTSGKSIVESILLPLSTTSCGTSAEPQLSNDLILDSCQNINLYQNNANTVTSNSNNKNVCLNDAGSI</sequence>
<dbReference type="Gene3D" id="1.20.5.2050">
    <property type="match status" value="1"/>
</dbReference>
<dbReference type="OrthoDB" id="343715at2759"/>
<evidence type="ECO:0000256" key="1">
    <source>
        <dbReference type="SAM" id="MobiDB-lite"/>
    </source>
</evidence>
<accession>A0A2P4YZF2</accession>
<organism evidence="2 3">
    <name type="scientific">Cryptosporidium meleagridis</name>
    <dbReference type="NCBI Taxonomy" id="93969"/>
    <lineage>
        <taxon>Eukaryota</taxon>
        <taxon>Sar</taxon>
        <taxon>Alveolata</taxon>
        <taxon>Apicomplexa</taxon>
        <taxon>Conoidasida</taxon>
        <taxon>Coccidia</taxon>
        <taxon>Eucoccidiorida</taxon>
        <taxon>Eimeriorina</taxon>
        <taxon>Cryptosporidiidae</taxon>
        <taxon>Cryptosporidium</taxon>
    </lineage>
</organism>